<dbReference type="EMBL" id="CP019288">
    <property type="protein sequence ID" value="QHI34927.1"/>
    <property type="molecule type" value="Genomic_DNA"/>
</dbReference>
<accession>A0A7L4ZE97</accession>
<dbReference type="KEGG" id="kan:IMCC3317_02720"/>
<keyword evidence="2" id="KW-1185">Reference proteome</keyword>
<name>A0A7L4ZE97_9FLAO</name>
<proteinExistence type="predicted"/>
<evidence type="ECO:0000313" key="2">
    <source>
        <dbReference type="Proteomes" id="UP000464657"/>
    </source>
</evidence>
<dbReference type="AlphaFoldDB" id="A0A7L4ZE97"/>
<protein>
    <submittedName>
        <fullName evidence="1">Uncharacterized protein</fullName>
    </submittedName>
</protein>
<reference evidence="1 2" key="1">
    <citation type="journal article" date="2013" name="Int. J. Syst. Evol. Microbiol.">
        <title>Kordia antarctica sp. nov., isolated from Antarctic seawater.</title>
        <authorList>
            <person name="Baek K."/>
            <person name="Choi A."/>
            <person name="Kang I."/>
            <person name="Lee K."/>
            <person name="Cho J.C."/>
        </authorList>
    </citation>
    <scope>NUCLEOTIDE SEQUENCE [LARGE SCALE GENOMIC DNA]</scope>
    <source>
        <strain evidence="1 2">IMCC3317</strain>
    </source>
</reference>
<gene>
    <name evidence="1" type="ORF">IMCC3317_02720</name>
</gene>
<sequence length="45" mass="5453">MRFIQYLIEINFLIDKCLISHAHFLHSYSKFKTKKKANELLVEKL</sequence>
<evidence type="ECO:0000313" key="1">
    <source>
        <dbReference type="EMBL" id="QHI34927.1"/>
    </source>
</evidence>
<dbReference type="Proteomes" id="UP000464657">
    <property type="component" value="Chromosome"/>
</dbReference>
<organism evidence="1 2">
    <name type="scientific">Kordia antarctica</name>
    <dbReference type="NCBI Taxonomy" id="1218801"/>
    <lineage>
        <taxon>Bacteria</taxon>
        <taxon>Pseudomonadati</taxon>
        <taxon>Bacteroidota</taxon>
        <taxon>Flavobacteriia</taxon>
        <taxon>Flavobacteriales</taxon>
        <taxon>Flavobacteriaceae</taxon>
        <taxon>Kordia</taxon>
    </lineage>
</organism>